<keyword evidence="1" id="KW-0732">Signal</keyword>
<dbReference type="EMBL" id="CP001827">
    <property type="protein sequence ID" value="ACZ61256.1"/>
    <property type="molecule type" value="Genomic_DNA"/>
</dbReference>
<dbReference type="Pfam" id="PF12869">
    <property type="entry name" value="tRNA_anti-like"/>
    <property type="match status" value="1"/>
</dbReference>
<proteinExistence type="predicted"/>
<evidence type="ECO:0000313" key="3">
    <source>
        <dbReference type="Proteomes" id="UP000002506"/>
    </source>
</evidence>
<evidence type="ECO:0008006" key="4">
    <source>
        <dbReference type="Google" id="ProtNLM"/>
    </source>
</evidence>
<dbReference type="RefSeq" id="WP_012881433.1">
    <property type="nucleotide sequence ID" value="NC_013552.1"/>
</dbReference>
<dbReference type="PROSITE" id="PS51257">
    <property type="entry name" value="PROKAR_LIPOPROTEIN"/>
    <property type="match status" value="1"/>
</dbReference>
<sequence>MKIKHLLFTQCLVWILLLSMLCAFSGCSSSSSDINTTIPTAPTTSTPPVVNKIDINELVNAYKEDWVKADSLYKGKVFSFTGKITKYLNARAIVLNDYILCKASLSQPFETIELGKEYAVNQKVCQGWSEIDGCVVFNTQ</sequence>
<gene>
    <name evidence="2" type="ordered locus">DhcVS_83</name>
</gene>
<feature type="chain" id="PRO_5003028314" description="Lipoprotein" evidence="1">
    <location>
        <begin position="26"/>
        <end position="140"/>
    </location>
</feature>
<feature type="signal peptide" evidence="1">
    <location>
        <begin position="1"/>
        <end position="25"/>
    </location>
</feature>
<dbReference type="Proteomes" id="UP000002506">
    <property type="component" value="Chromosome"/>
</dbReference>
<dbReference type="KEGG" id="dev:DhcVS_83"/>
<reference evidence="2 3" key="1">
    <citation type="journal article" date="2009" name="PLoS Genet.">
        <title>Localized plasticity in the streamlined genomes of vinyl chloride respiring Dehalococcoides.</title>
        <authorList>
            <person name="McMurdie P.J."/>
            <person name="Behrens S.F."/>
            <person name="Muller J.A."/>
            <person name="Goke J."/>
            <person name="Ritalahti K.M."/>
            <person name="Wagner R."/>
            <person name="Goltsman E."/>
            <person name="Lapidus A."/>
            <person name="Holmes S."/>
            <person name="Loffler F.E."/>
            <person name="Spormann A.M."/>
        </authorList>
    </citation>
    <scope>NUCLEOTIDE SEQUENCE [LARGE SCALE GENOMIC DNA]</scope>
    <source>
        <strain evidence="2 3">VS</strain>
    </source>
</reference>
<accession>D2BG06</accession>
<organism evidence="2 3">
    <name type="scientific">Dehalococcoides mccartyi (strain VS)</name>
    <dbReference type="NCBI Taxonomy" id="311424"/>
    <lineage>
        <taxon>Bacteria</taxon>
        <taxon>Bacillati</taxon>
        <taxon>Chloroflexota</taxon>
        <taxon>Dehalococcoidia</taxon>
        <taxon>Dehalococcoidales</taxon>
        <taxon>Dehalococcoidaceae</taxon>
        <taxon>Dehalococcoides</taxon>
    </lineage>
</organism>
<name>D2BG06_DEHMV</name>
<evidence type="ECO:0000313" key="2">
    <source>
        <dbReference type="EMBL" id="ACZ61256.1"/>
    </source>
</evidence>
<protein>
    <recommendedName>
        <fullName evidence="4">Lipoprotein</fullName>
    </recommendedName>
</protein>
<dbReference type="HOGENOM" id="CLU_1831866_0_0_0"/>
<evidence type="ECO:0000256" key="1">
    <source>
        <dbReference type="SAM" id="SignalP"/>
    </source>
</evidence>
<dbReference type="AlphaFoldDB" id="D2BG06"/>
<dbReference type="InterPro" id="IPR024422">
    <property type="entry name" value="Protein_unknown_function_OB"/>
</dbReference>